<dbReference type="EMBL" id="OY731405">
    <property type="protein sequence ID" value="CAJ1971680.1"/>
    <property type="molecule type" value="Genomic_DNA"/>
</dbReference>
<feature type="coiled-coil region" evidence="6">
    <location>
        <begin position="33"/>
        <end position="60"/>
    </location>
</feature>
<evidence type="ECO:0000259" key="10">
    <source>
        <dbReference type="PROSITE" id="PS50865"/>
    </source>
</evidence>
<dbReference type="PROSITE" id="PS50865">
    <property type="entry name" value="ZF_MYND_2"/>
    <property type="match status" value="1"/>
</dbReference>
<dbReference type="SUPFAM" id="SSF144232">
    <property type="entry name" value="HIT/MYND zinc finger-like"/>
    <property type="match status" value="1"/>
</dbReference>
<keyword evidence="8" id="KW-0472">Membrane</keyword>
<dbReference type="Gramene" id="rna-AYBTSS11_LOCUS23681">
    <property type="protein sequence ID" value="CAJ1971680.1"/>
    <property type="gene ID" value="gene-AYBTSS11_LOCUS23681"/>
</dbReference>
<dbReference type="PROSITE" id="PS50235">
    <property type="entry name" value="USP_3"/>
    <property type="match status" value="1"/>
</dbReference>
<dbReference type="GO" id="GO:0008270">
    <property type="term" value="F:zinc ion binding"/>
    <property type="evidence" value="ECO:0007669"/>
    <property type="project" value="UniProtKB-KW"/>
</dbReference>
<feature type="region of interest" description="Disordered" evidence="7">
    <location>
        <begin position="990"/>
        <end position="1013"/>
    </location>
</feature>
<feature type="region of interest" description="Disordered" evidence="7">
    <location>
        <begin position="168"/>
        <end position="191"/>
    </location>
</feature>
<evidence type="ECO:0000256" key="3">
    <source>
        <dbReference type="ARBA" id="ARBA00022771"/>
    </source>
</evidence>
<dbReference type="GO" id="GO:0016579">
    <property type="term" value="P:protein deubiquitination"/>
    <property type="evidence" value="ECO:0007669"/>
    <property type="project" value="InterPro"/>
</dbReference>
<keyword evidence="3 5" id="KW-0863">Zinc-finger</keyword>
<keyword evidence="4" id="KW-0862">Zinc</keyword>
<dbReference type="InterPro" id="IPR038765">
    <property type="entry name" value="Papain-like_cys_pep_sf"/>
</dbReference>
<feature type="compositionally biased region" description="Polar residues" evidence="7">
    <location>
        <begin position="992"/>
        <end position="1001"/>
    </location>
</feature>
<accession>A0AA86W042</accession>
<dbReference type="InterPro" id="IPR028889">
    <property type="entry name" value="USP"/>
</dbReference>
<dbReference type="PANTHER" id="PTHR24006">
    <property type="entry name" value="UBIQUITIN CARBOXYL-TERMINAL HYDROLASE"/>
    <property type="match status" value="1"/>
</dbReference>
<feature type="compositionally biased region" description="Polar residues" evidence="7">
    <location>
        <begin position="175"/>
        <end position="191"/>
    </location>
</feature>
<feature type="compositionally biased region" description="Low complexity" evidence="7">
    <location>
        <begin position="945"/>
        <end position="970"/>
    </location>
</feature>
<reference evidence="11" key="1">
    <citation type="submission" date="2023-10" db="EMBL/GenBank/DDBJ databases">
        <authorList>
            <person name="Domelevo Entfellner J.-B."/>
        </authorList>
    </citation>
    <scope>NUCLEOTIDE SEQUENCE</scope>
</reference>
<feature type="transmembrane region" description="Helical" evidence="8">
    <location>
        <begin position="7"/>
        <end position="29"/>
    </location>
</feature>
<keyword evidence="6" id="KW-0175">Coiled coil</keyword>
<feature type="compositionally biased region" description="Polar residues" evidence="7">
    <location>
        <begin position="353"/>
        <end position="370"/>
    </location>
</feature>
<dbReference type="GO" id="GO:0005829">
    <property type="term" value="C:cytosol"/>
    <property type="evidence" value="ECO:0007669"/>
    <property type="project" value="TreeGrafter"/>
</dbReference>
<keyword evidence="2" id="KW-0479">Metal-binding</keyword>
<evidence type="ECO:0000259" key="9">
    <source>
        <dbReference type="PROSITE" id="PS50235"/>
    </source>
</evidence>
<evidence type="ECO:0000256" key="6">
    <source>
        <dbReference type="SAM" id="Coils"/>
    </source>
</evidence>
<evidence type="ECO:0000313" key="11">
    <source>
        <dbReference type="EMBL" id="CAJ1971680.1"/>
    </source>
</evidence>
<keyword evidence="8" id="KW-1133">Transmembrane helix</keyword>
<dbReference type="InterPro" id="IPR050164">
    <property type="entry name" value="Peptidase_C19"/>
</dbReference>
<comment type="similarity">
    <text evidence="1">Belongs to the peptidase C19 family.</text>
</comment>
<sequence>MRVTIDLGFWSLVLVAVVCVVLPAIGFLIRRRWRRAEARAEEIKRLLVLAEEESVRAETEASYYQHSVVSVPKNKICAVCFCPTTTRCARCKAVHYCGFCVGHVAYEMLSLLVIACENKESSKFWYCSGKCQIVHWRRGHKDECHPPIPTFQTDDLVSDIGKKVAEPDYHGIPEQSPQTESTEYVTSSDRSCSDISRAKDYSAQVESLQEGNLTGSNSELSSNSFSGFSASTGASESSDYSSVCESIISNEHERSGEHIFVDRTHDISDTTSSHNSIGESIPLSPKFVSLVDSVDGYPAMQVRHGHGKEESKLTSDSRSGLRMRKGTTIEPSKVSSEFWNKTLDSMRIKDDTNSNPLPSQSDSPPKSVENNMPHVGSESSEKNVVDSSDCADAVSIHNLQTVGSKVSNHVINPSSTLESAESRGLPRAFADTKLVSRTRTEEHSHYRTKCGNNGIQSGTVTSSQVVSSPNSDLKTYVLKNSDQYGGSKLSKPFPLAGGSDITGKYSDKGHFPYDFFVKLFNWNRVELQPFGLTNCGNSCYANAVLQCLAFTPPLTAYLLQGLHSKSCANKKWCFTCEFESLILKSKDTKSSISPVGILSQLQNVGSQLGNGREEDAHEFLRLAVETMQSVCLMDSGDNTSDPLKEETNLMGLTFGGYLQSKIKCIKCGAKSERQERMMDLTVEIDGEIATLEDALRQFTIVETLDGENKYHCVRCKSYEKAKKKMTILEAPNVLTIALKRFQSGKFGKLNKPIQFPEILDLAPFMSGTSDLAIYRLYGVVVHLDIMNATFSGHYVCYVKNFQSRWFKVDDSVCAGLNRAPMNDRRPGSQPKLSPERKLPKQICFVTPVELQSVLAKGAYMLFYARSASSYGFILCSPRAPRLIRNSIVSSDSKWKRNGKTVIKRRLSTVSGAGVNLTSADGSSSLDAIYSKFLHQRRILEEDSSSDNSSLISSTSDEGSCSTDSTSDSTSTEDFADYIFGDLGRGSGGMLRNSDSNISPALSSSPHSRYFSSSDIDPHDSVLLHSTGFQPPARVQRWR</sequence>
<dbReference type="InterPro" id="IPR001394">
    <property type="entry name" value="Peptidase_C19_UCH"/>
</dbReference>
<dbReference type="AlphaFoldDB" id="A0AA86W042"/>
<protein>
    <submittedName>
        <fullName evidence="11">Uncharacterized protein</fullName>
    </submittedName>
</protein>
<name>A0AA86W042_9FABA</name>
<keyword evidence="12" id="KW-1185">Reference proteome</keyword>
<feature type="region of interest" description="Disordered" evidence="7">
    <location>
        <begin position="944"/>
        <end position="970"/>
    </location>
</feature>
<dbReference type="FunFam" id="3.90.70.10:FF:000026">
    <property type="entry name" value="Ubiquitin carboxyl-terminal hydrolase 15"/>
    <property type="match status" value="1"/>
</dbReference>
<feature type="region of interest" description="Disordered" evidence="7">
    <location>
        <begin position="301"/>
        <end position="333"/>
    </location>
</feature>
<evidence type="ECO:0000256" key="4">
    <source>
        <dbReference type="ARBA" id="ARBA00022833"/>
    </source>
</evidence>
<feature type="region of interest" description="Disordered" evidence="7">
    <location>
        <begin position="346"/>
        <end position="388"/>
    </location>
</feature>
<evidence type="ECO:0000256" key="5">
    <source>
        <dbReference type="PROSITE-ProRule" id="PRU00134"/>
    </source>
</evidence>
<evidence type="ECO:0000256" key="1">
    <source>
        <dbReference type="ARBA" id="ARBA00009085"/>
    </source>
</evidence>
<evidence type="ECO:0000256" key="7">
    <source>
        <dbReference type="SAM" id="MobiDB-lite"/>
    </source>
</evidence>
<dbReference type="Gene3D" id="3.90.70.10">
    <property type="entry name" value="Cysteine proteinases"/>
    <property type="match status" value="1"/>
</dbReference>
<proteinExistence type="inferred from homology"/>
<organism evidence="11 12">
    <name type="scientific">Sphenostylis stenocarpa</name>
    <dbReference type="NCBI Taxonomy" id="92480"/>
    <lineage>
        <taxon>Eukaryota</taxon>
        <taxon>Viridiplantae</taxon>
        <taxon>Streptophyta</taxon>
        <taxon>Embryophyta</taxon>
        <taxon>Tracheophyta</taxon>
        <taxon>Spermatophyta</taxon>
        <taxon>Magnoliopsida</taxon>
        <taxon>eudicotyledons</taxon>
        <taxon>Gunneridae</taxon>
        <taxon>Pentapetalae</taxon>
        <taxon>rosids</taxon>
        <taxon>fabids</taxon>
        <taxon>Fabales</taxon>
        <taxon>Fabaceae</taxon>
        <taxon>Papilionoideae</taxon>
        <taxon>50 kb inversion clade</taxon>
        <taxon>NPAAA clade</taxon>
        <taxon>indigoferoid/millettioid clade</taxon>
        <taxon>Phaseoleae</taxon>
        <taxon>Sphenostylis</taxon>
    </lineage>
</organism>
<dbReference type="GO" id="GO:0005634">
    <property type="term" value="C:nucleus"/>
    <property type="evidence" value="ECO:0007669"/>
    <property type="project" value="TreeGrafter"/>
</dbReference>
<dbReference type="Proteomes" id="UP001189624">
    <property type="component" value="Chromosome 8"/>
</dbReference>
<evidence type="ECO:0000256" key="8">
    <source>
        <dbReference type="SAM" id="Phobius"/>
    </source>
</evidence>
<dbReference type="PROSITE" id="PS00972">
    <property type="entry name" value="USP_1"/>
    <property type="match status" value="1"/>
</dbReference>
<feature type="domain" description="USP" evidence="9">
    <location>
        <begin position="530"/>
        <end position="866"/>
    </location>
</feature>
<evidence type="ECO:0000313" key="12">
    <source>
        <dbReference type="Proteomes" id="UP001189624"/>
    </source>
</evidence>
<gene>
    <name evidence="11" type="ORF">AYBTSS11_LOCUS23681</name>
</gene>
<dbReference type="PANTHER" id="PTHR24006:SF874">
    <property type="entry name" value="UBIQUITIN CARBOXYL-TERMINAL HYDROLASE 16"/>
    <property type="match status" value="1"/>
</dbReference>
<feature type="compositionally biased region" description="Low complexity" evidence="7">
    <location>
        <begin position="1002"/>
        <end position="1013"/>
    </location>
</feature>
<feature type="region of interest" description="Disordered" evidence="7">
    <location>
        <begin position="436"/>
        <end position="467"/>
    </location>
</feature>
<dbReference type="Pfam" id="PF00443">
    <property type="entry name" value="UCH"/>
    <property type="match status" value="1"/>
</dbReference>
<dbReference type="SUPFAM" id="SSF54001">
    <property type="entry name" value="Cysteine proteinases"/>
    <property type="match status" value="1"/>
</dbReference>
<feature type="domain" description="MYND-type" evidence="10">
    <location>
        <begin position="97"/>
        <end position="144"/>
    </location>
</feature>
<feature type="compositionally biased region" description="Low complexity" evidence="7">
    <location>
        <begin position="456"/>
        <end position="467"/>
    </location>
</feature>
<dbReference type="InterPro" id="IPR002893">
    <property type="entry name" value="Znf_MYND"/>
</dbReference>
<evidence type="ECO:0000256" key="2">
    <source>
        <dbReference type="ARBA" id="ARBA00022723"/>
    </source>
</evidence>
<dbReference type="GO" id="GO:0004843">
    <property type="term" value="F:cysteine-type deubiquitinase activity"/>
    <property type="evidence" value="ECO:0007669"/>
    <property type="project" value="InterPro"/>
</dbReference>
<dbReference type="InterPro" id="IPR018200">
    <property type="entry name" value="USP_CS"/>
</dbReference>
<keyword evidence="8" id="KW-0812">Transmembrane</keyword>